<dbReference type="EMBL" id="PGOL01000219">
    <property type="protein sequence ID" value="PKI74235.1"/>
    <property type="molecule type" value="Genomic_DNA"/>
</dbReference>
<accession>A0A2I0L0I8</accession>
<evidence type="ECO:0000313" key="3">
    <source>
        <dbReference type="Proteomes" id="UP000233551"/>
    </source>
</evidence>
<keyword evidence="1" id="KW-0472">Membrane</keyword>
<sequence>MEAVGTLCKGCLESQEELRMMVDPPQALLSYVSAVACTSPIVVSVVTGLYPIFSSIALSLSLCLRLCGQSIMCV</sequence>
<name>A0A2I0L0I8_PUNGR</name>
<feature type="transmembrane region" description="Helical" evidence="1">
    <location>
        <begin position="28"/>
        <end position="53"/>
    </location>
</feature>
<proteinExistence type="predicted"/>
<keyword evidence="3" id="KW-1185">Reference proteome</keyword>
<keyword evidence="1" id="KW-0812">Transmembrane</keyword>
<dbReference type="Proteomes" id="UP000233551">
    <property type="component" value="Unassembled WGS sequence"/>
</dbReference>
<protein>
    <submittedName>
        <fullName evidence="2">Uncharacterized protein</fullName>
    </submittedName>
</protein>
<gene>
    <name evidence="2" type="ORF">CRG98_005356</name>
</gene>
<evidence type="ECO:0000313" key="2">
    <source>
        <dbReference type="EMBL" id="PKI74235.1"/>
    </source>
</evidence>
<keyword evidence="1" id="KW-1133">Transmembrane helix</keyword>
<evidence type="ECO:0000256" key="1">
    <source>
        <dbReference type="SAM" id="Phobius"/>
    </source>
</evidence>
<dbReference type="AlphaFoldDB" id="A0A2I0L0I8"/>
<comment type="caution">
    <text evidence="2">The sequence shown here is derived from an EMBL/GenBank/DDBJ whole genome shotgun (WGS) entry which is preliminary data.</text>
</comment>
<organism evidence="2 3">
    <name type="scientific">Punica granatum</name>
    <name type="common">Pomegranate</name>
    <dbReference type="NCBI Taxonomy" id="22663"/>
    <lineage>
        <taxon>Eukaryota</taxon>
        <taxon>Viridiplantae</taxon>
        <taxon>Streptophyta</taxon>
        <taxon>Embryophyta</taxon>
        <taxon>Tracheophyta</taxon>
        <taxon>Spermatophyta</taxon>
        <taxon>Magnoliopsida</taxon>
        <taxon>eudicotyledons</taxon>
        <taxon>Gunneridae</taxon>
        <taxon>Pentapetalae</taxon>
        <taxon>rosids</taxon>
        <taxon>malvids</taxon>
        <taxon>Myrtales</taxon>
        <taxon>Lythraceae</taxon>
        <taxon>Punica</taxon>
    </lineage>
</organism>
<reference evidence="2 3" key="1">
    <citation type="submission" date="2017-11" db="EMBL/GenBank/DDBJ databases">
        <title>De-novo sequencing of pomegranate (Punica granatum L.) genome.</title>
        <authorList>
            <person name="Akparov Z."/>
            <person name="Amiraslanov A."/>
            <person name="Hajiyeva S."/>
            <person name="Abbasov M."/>
            <person name="Kaur K."/>
            <person name="Hamwieh A."/>
            <person name="Solovyev V."/>
            <person name="Salamov A."/>
            <person name="Braich B."/>
            <person name="Kosarev P."/>
            <person name="Mahmoud A."/>
            <person name="Hajiyev E."/>
            <person name="Babayeva S."/>
            <person name="Izzatullayeva V."/>
            <person name="Mammadov A."/>
            <person name="Mammadov A."/>
            <person name="Sharifova S."/>
            <person name="Ojaghi J."/>
            <person name="Eynullazada K."/>
            <person name="Bayramov B."/>
            <person name="Abdulazimova A."/>
            <person name="Shahmuradov I."/>
        </authorList>
    </citation>
    <scope>NUCLEOTIDE SEQUENCE [LARGE SCALE GENOMIC DNA]</scope>
    <source>
        <strain evidence="3">cv. AG2017</strain>
        <tissue evidence="2">Leaf</tissue>
    </source>
</reference>